<reference evidence="3 4" key="1">
    <citation type="journal article" date="2006" name="Nat. Biotechnol.">
        <title>Complete genome of the mutualistic, N2-fixing grass endophyte Azoarcus sp. strain BH72.</title>
        <authorList>
            <person name="Krause A."/>
            <person name="Ramakumar A."/>
            <person name="Bartels D."/>
            <person name="Battistoni F."/>
            <person name="Bekel T."/>
            <person name="Boch J."/>
            <person name="Boehm M."/>
            <person name="Friedrich F."/>
            <person name="Hurek T."/>
            <person name="Krause L."/>
            <person name="Linke B."/>
            <person name="McHardy A.C."/>
            <person name="Sarkar A."/>
            <person name="Schneiker S."/>
            <person name="Syed A.A."/>
            <person name="Thauer R."/>
            <person name="Vorhoelter F.-J."/>
            <person name="Weidner S."/>
            <person name="Puehler A."/>
            <person name="Reinhold-Hurek B."/>
            <person name="Kaiser O."/>
            <person name="Goesmann A."/>
        </authorList>
    </citation>
    <scope>NUCLEOTIDE SEQUENCE [LARGE SCALE GENOMIC DNA]</scope>
    <source>
        <strain evidence="3 4">BH72</strain>
    </source>
</reference>
<keyword evidence="4" id="KW-1185">Reference proteome</keyword>
<dbReference type="InterPro" id="IPR038522">
    <property type="entry name" value="T4/T6SS_DotU_sf"/>
</dbReference>
<dbReference type="HOGENOM" id="CLU_071818_3_0_4"/>
<evidence type="ECO:0000256" key="1">
    <source>
        <dbReference type="SAM" id="Phobius"/>
    </source>
</evidence>
<dbReference type="KEGG" id="azo:azo1298"/>
<accession>A1K510</accession>
<keyword evidence="1" id="KW-1133">Transmembrane helix</keyword>
<dbReference type="RefSeq" id="WP_011765031.1">
    <property type="nucleotide sequence ID" value="NC_008702.1"/>
</dbReference>
<feature type="domain" description="Type IV / VI secretion system DotU" evidence="2">
    <location>
        <begin position="21"/>
        <end position="220"/>
    </location>
</feature>
<protein>
    <submittedName>
        <fullName evidence="3">Conserved hypothetical membrane protein</fullName>
    </submittedName>
</protein>
<dbReference type="NCBIfam" id="NF038228">
    <property type="entry name" value="IcmH_DotU_IVB"/>
    <property type="match status" value="1"/>
</dbReference>
<evidence type="ECO:0000259" key="2">
    <source>
        <dbReference type="Pfam" id="PF09850"/>
    </source>
</evidence>
<dbReference type="PANTHER" id="PTHR38033">
    <property type="entry name" value="MEMBRANE PROTEIN-RELATED"/>
    <property type="match status" value="1"/>
</dbReference>
<evidence type="ECO:0000313" key="3">
    <source>
        <dbReference type="EMBL" id="CAL93915.1"/>
    </source>
</evidence>
<dbReference type="InterPro" id="IPR017732">
    <property type="entry name" value="T4/T6SS_DotU"/>
</dbReference>
<organism evidence="3 4">
    <name type="scientific">Azoarcus sp. (strain BH72)</name>
    <dbReference type="NCBI Taxonomy" id="418699"/>
    <lineage>
        <taxon>Bacteria</taxon>
        <taxon>Pseudomonadati</taxon>
        <taxon>Pseudomonadota</taxon>
        <taxon>Betaproteobacteria</taxon>
        <taxon>Rhodocyclales</taxon>
        <taxon>Zoogloeaceae</taxon>
        <taxon>Azoarcus</taxon>
    </lineage>
</organism>
<dbReference type="eggNOG" id="COG3455">
    <property type="taxonomic scope" value="Bacteria"/>
</dbReference>
<evidence type="ECO:0000313" key="4">
    <source>
        <dbReference type="Proteomes" id="UP000002588"/>
    </source>
</evidence>
<dbReference type="AlphaFoldDB" id="A1K510"/>
<proteinExistence type="predicted"/>
<keyword evidence="1" id="KW-0812">Transmembrane</keyword>
<dbReference type="EMBL" id="AM406670">
    <property type="protein sequence ID" value="CAL93915.1"/>
    <property type="molecule type" value="Genomic_DNA"/>
</dbReference>
<dbReference type="Gene3D" id="1.25.40.590">
    <property type="entry name" value="Type IV / VI secretion system, DotU"/>
    <property type="match status" value="1"/>
</dbReference>
<dbReference type="PANTHER" id="PTHR38033:SF1">
    <property type="entry name" value="DOTU FAMILY TYPE IV_VI SECRETION SYSTEM PROTEIN"/>
    <property type="match status" value="1"/>
</dbReference>
<dbReference type="STRING" id="62928.azo1298"/>
<dbReference type="Pfam" id="PF09850">
    <property type="entry name" value="DotU"/>
    <property type="match status" value="1"/>
</dbReference>
<gene>
    <name evidence="3" type="ordered locus">azo1298</name>
</gene>
<keyword evidence="1" id="KW-0472">Membrane</keyword>
<sequence>MAIASTTSAAAVPDRSPGATPLIELLDDGFHLLALLRQRARPRHYDSFVDRVLALLRDFERNALAAGKAPPEIEQARYAFCAALDEVVLSSDFPLRAEWERQPLQLRLFGEHLAGEGFFERLAALRLAPHENIECLEVFHACLLLGFRGKYLLDDSDRIRYLQRTLAQELQRVRGDPQTPPALWKLPEEELTPPRPGLPTRFYAGILLVVGLAFFALYQVLLDQRAQALFGV</sequence>
<dbReference type="NCBIfam" id="TIGR03349">
    <property type="entry name" value="IV_VI_DotU"/>
    <property type="match status" value="1"/>
</dbReference>
<dbReference type="Proteomes" id="UP000002588">
    <property type="component" value="Chromosome"/>
</dbReference>
<name>A1K510_AZOSB</name>
<feature type="transmembrane region" description="Helical" evidence="1">
    <location>
        <begin position="202"/>
        <end position="222"/>
    </location>
</feature>